<gene>
    <name evidence="5" type="ORF">DWU89_04375</name>
    <name evidence="4" type="ORF">H8784_04310</name>
</gene>
<evidence type="ECO:0000256" key="1">
    <source>
        <dbReference type="SAM" id="Phobius"/>
    </source>
</evidence>
<dbReference type="InterPro" id="IPR010559">
    <property type="entry name" value="Sig_transdc_His_kin_internal"/>
</dbReference>
<reference evidence="5 6" key="1">
    <citation type="submission" date="2018-07" db="EMBL/GenBank/DDBJ databases">
        <title>Parabacteroides acidifaciens nov. sp., isolated from human feces.</title>
        <authorList>
            <person name="Wang Y.J."/>
        </authorList>
    </citation>
    <scope>NUCLEOTIDE SEQUENCE [LARGE SCALE GENOMIC DNA]</scope>
    <source>
        <strain evidence="5 6">426-9</strain>
    </source>
</reference>
<keyword evidence="1" id="KW-0472">Membrane</keyword>
<dbReference type="GO" id="GO:0000155">
    <property type="term" value="F:phosphorelay sensor kinase activity"/>
    <property type="evidence" value="ECO:0007669"/>
    <property type="project" value="InterPro"/>
</dbReference>
<accession>A0A3D8HHL3</accession>
<keyword evidence="7" id="KW-1185">Reference proteome</keyword>
<dbReference type="InterPro" id="IPR036890">
    <property type="entry name" value="HATPase_C_sf"/>
</dbReference>
<name>A0A3D8HHL3_9BACT</name>
<evidence type="ECO:0000259" key="3">
    <source>
        <dbReference type="Pfam" id="PF06580"/>
    </source>
</evidence>
<feature type="chain" id="PRO_5017645322" evidence="2">
    <location>
        <begin position="19"/>
        <end position="875"/>
    </location>
</feature>
<dbReference type="InterPro" id="IPR050640">
    <property type="entry name" value="Bact_2-comp_sensor_kinase"/>
</dbReference>
<evidence type="ECO:0000313" key="6">
    <source>
        <dbReference type="Proteomes" id="UP000256321"/>
    </source>
</evidence>
<feature type="domain" description="Signal transduction histidine kinase internal region" evidence="3">
    <location>
        <begin position="682"/>
        <end position="758"/>
    </location>
</feature>
<dbReference type="AlphaFoldDB" id="A0A3D8HHL3"/>
<dbReference type="EMBL" id="QREV01000006">
    <property type="protein sequence ID" value="RDU50421.1"/>
    <property type="molecule type" value="Genomic_DNA"/>
</dbReference>
<protein>
    <submittedName>
        <fullName evidence="4 5">Histidine kinase</fullName>
    </submittedName>
</protein>
<dbReference type="Proteomes" id="UP000629596">
    <property type="component" value="Unassembled WGS sequence"/>
</dbReference>
<keyword evidence="2" id="KW-0732">Signal</keyword>
<sequence length="875" mass="101054">MKTVLLFLLVFLAQIGSAETFKPYTPDSLKKGDWVVIESVNYYPYIAPGLKEEVPWRAENIRRITIRGTVTDINAKTLTMDYTLENVYDCRNDKENPGFSYFDSRYMQDLVAEENEAGKLIARFTYDRKSGKTKTFKKEDYLYTYTMAYIPFGVRGTGMPANSTDIGADDIKFDRFSTFLFDNFPAKWEKDGTIRLTPDARIVDASFELPPNTEFTVSNFSFEASKDSTVHKKIFIAYPTDYKVGERMTLLLTPGDSIIQDKELYEKTHNMRYMGRGSEQNNFQYSFVRFANIYESDILNLDFDSPDQMKKDFQSRNALFQAALENDDFKNMDPYWKKVFERSEQYFEGMLVLMRYMKATDKEAWHKSGLLDWQAPHFASVNPLIDFAYSTKKPFATCYYSFLYRYSLYKKQELKSDNLCLNKEKELTPQENYLLNKQIFSGFPQYVLNEATLGSIMYDSMLSEIEEDYNDFISSCPDTSLTNILTSAYNKFLPFEAGKNIRESGLMIADSLNLKKGSDRKYILLYLSTWGGLPAPSLQNALDFQKHLESEGISSAVRLELYAKFSDHNANRVKPYKAIPDQQIEELKRKGFSTMTILMREDGTILYRKFGNWLFDPQKPLLQVLQKDLNRVDESMSDFKKGFKEGVLGSLLVIVIIGLVYYFRTKSKRKEERNRRHISELELRAIRSQMNPHFIFNALSSIQNLINRSANQEANKYLIDFSRLLRKVLATSEKKLVPLSDELEQLQLYLKLEQLRFPFSYSFAIDENIKPELIEIPGMLIQPFVENAVKHGIAPRGEGEIIIRLSLQKQVLIIDITDDGPGIATDTDGGFGIRAISSQFEILKTLYNTEISITIENRQEKESVSGCHVRLSIPL</sequence>
<dbReference type="GO" id="GO:0016020">
    <property type="term" value="C:membrane"/>
    <property type="evidence" value="ECO:0007669"/>
    <property type="project" value="InterPro"/>
</dbReference>
<evidence type="ECO:0000256" key="2">
    <source>
        <dbReference type="SAM" id="SignalP"/>
    </source>
</evidence>
<evidence type="ECO:0000313" key="5">
    <source>
        <dbReference type="EMBL" id="RDU50421.1"/>
    </source>
</evidence>
<organism evidence="5 6">
    <name type="scientific">Parabacteroides acidifaciens</name>
    <dbReference type="NCBI Taxonomy" id="2290935"/>
    <lineage>
        <taxon>Bacteria</taxon>
        <taxon>Pseudomonadati</taxon>
        <taxon>Bacteroidota</taxon>
        <taxon>Bacteroidia</taxon>
        <taxon>Bacteroidales</taxon>
        <taxon>Tannerellaceae</taxon>
        <taxon>Parabacteroides</taxon>
    </lineage>
</organism>
<dbReference type="Pfam" id="PF06580">
    <property type="entry name" value="His_kinase"/>
    <property type="match status" value="1"/>
</dbReference>
<keyword evidence="5" id="KW-0808">Transferase</keyword>
<evidence type="ECO:0000313" key="4">
    <source>
        <dbReference type="EMBL" id="MBC8600942.1"/>
    </source>
</evidence>
<dbReference type="PANTHER" id="PTHR34220:SF7">
    <property type="entry name" value="SENSOR HISTIDINE KINASE YPDA"/>
    <property type="match status" value="1"/>
</dbReference>
<keyword evidence="1" id="KW-1133">Transmembrane helix</keyword>
<reference evidence="4 7" key="2">
    <citation type="submission" date="2020-08" db="EMBL/GenBank/DDBJ databases">
        <title>Genome public.</title>
        <authorList>
            <person name="Liu C."/>
            <person name="Sun Q."/>
        </authorList>
    </citation>
    <scope>NUCLEOTIDE SEQUENCE [LARGE SCALE GENOMIC DNA]</scope>
    <source>
        <strain evidence="4 7">426_9</strain>
    </source>
</reference>
<dbReference type="Gene3D" id="3.30.565.10">
    <property type="entry name" value="Histidine kinase-like ATPase, C-terminal domain"/>
    <property type="match status" value="1"/>
</dbReference>
<keyword evidence="5" id="KW-0418">Kinase</keyword>
<feature type="signal peptide" evidence="2">
    <location>
        <begin position="1"/>
        <end position="18"/>
    </location>
</feature>
<dbReference type="RefSeq" id="WP_115498460.1">
    <property type="nucleotide sequence ID" value="NZ_JACRTI010000006.1"/>
</dbReference>
<dbReference type="SUPFAM" id="SSF55874">
    <property type="entry name" value="ATPase domain of HSP90 chaperone/DNA topoisomerase II/histidine kinase"/>
    <property type="match status" value="1"/>
</dbReference>
<dbReference type="Proteomes" id="UP000256321">
    <property type="component" value="Unassembled WGS sequence"/>
</dbReference>
<feature type="transmembrane region" description="Helical" evidence="1">
    <location>
        <begin position="646"/>
        <end position="663"/>
    </location>
</feature>
<dbReference type="EMBL" id="JACRTI010000006">
    <property type="protein sequence ID" value="MBC8600942.1"/>
    <property type="molecule type" value="Genomic_DNA"/>
</dbReference>
<comment type="caution">
    <text evidence="5">The sequence shown here is derived from an EMBL/GenBank/DDBJ whole genome shotgun (WGS) entry which is preliminary data.</text>
</comment>
<proteinExistence type="predicted"/>
<evidence type="ECO:0000313" key="7">
    <source>
        <dbReference type="Proteomes" id="UP000629596"/>
    </source>
</evidence>
<dbReference type="PANTHER" id="PTHR34220">
    <property type="entry name" value="SENSOR HISTIDINE KINASE YPDA"/>
    <property type="match status" value="1"/>
</dbReference>
<keyword evidence="1" id="KW-0812">Transmembrane</keyword>